<dbReference type="AlphaFoldDB" id="A0AAD9PBZ9"/>
<evidence type="ECO:0000313" key="2">
    <source>
        <dbReference type="Proteomes" id="UP001209878"/>
    </source>
</evidence>
<organism evidence="1 2">
    <name type="scientific">Ridgeia piscesae</name>
    <name type="common">Tubeworm</name>
    <dbReference type="NCBI Taxonomy" id="27915"/>
    <lineage>
        <taxon>Eukaryota</taxon>
        <taxon>Metazoa</taxon>
        <taxon>Spiralia</taxon>
        <taxon>Lophotrochozoa</taxon>
        <taxon>Annelida</taxon>
        <taxon>Polychaeta</taxon>
        <taxon>Sedentaria</taxon>
        <taxon>Canalipalpata</taxon>
        <taxon>Sabellida</taxon>
        <taxon>Siboglinidae</taxon>
        <taxon>Ridgeia</taxon>
    </lineage>
</organism>
<name>A0AAD9PBZ9_RIDPI</name>
<comment type="caution">
    <text evidence="1">The sequence shown here is derived from an EMBL/GenBank/DDBJ whole genome shotgun (WGS) entry which is preliminary data.</text>
</comment>
<keyword evidence="2" id="KW-1185">Reference proteome</keyword>
<evidence type="ECO:0000313" key="1">
    <source>
        <dbReference type="EMBL" id="KAK2191962.1"/>
    </source>
</evidence>
<reference evidence="1" key="1">
    <citation type="journal article" date="2023" name="Mol. Biol. Evol.">
        <title>Third-Generation Sequencing Reveals the Adaptive Role of the Epigenome in Three Deep-Sea Polychaetes.</title>
        <authorList>
            <person name="Perez M."/>
            <person name="Aroh O."/>
            <person name="Sun Y."/>
            <person name="Lan Y."/>
            <person name="Juniper S.K."/>
            <person name="Young C.R."/>
            <person name="Angers B."/>
            <person name="Qian P.Y."/>
        </authorList>
    </citation>
    <scope>NUCLEOTIDE SEQUENCE</scope>
    <source>
        <strain evidence="1">R07B-5</strain>
    </source>
</reference>
<protein>
    <submittedName>
        <fullName evidence="1">Uncharacterized protein</fullName>
    </submittedName>
</protein>
<accession>A0AAD9PBZ9</accession>
<sequence>MIFWHNLTQNNMSVSHTHTWTLARYLDNSLLL</sequence>
<dbReference type="EMBL" id="JAODUO010000042">
    <property type="protein sequence ID" value="KAK2191962.1"/>
    <property type="molecule type" value="Genomic_DNA"/>
</dbReference>
<proteinExistence type="predicted"/>
<gene>
    <name evidence="1" type="ORF">NP493_42g11034</name>
</gene>
<dbReference type="Proteomes" id="UP001209878">
    <property type="component" value="Unassembled WGS sequence"/>
</dbReference>